<gene>
    <name evidence="2" type="ORF">E4U43_006557</name>
</gene>
<accession>A0A9P7N0U8</accession>
<feature type="compositionally biased region" description="Basic and acidic residues" evidence="1">
    <location>
        <begin position="44"/>
        <end position="54"/>
    </location>
</feature>
<name>A0A9P7N0U8_9HYPO</name>
<sequence>PTKPQVPKAKLIQQVPDLPSFALALLAPKWVFLLFSGRRPPFPAEREQRPDARNNFDCSQSSGVPPSPGAATWEKRSGRQTGHEY</sequence>
<dbReference type="Proteomes" id="UP000748025">
    <property type="component" value="Unassembled WGS sequence"/>
</dbReference>
<evidence type="ECO:0000313" key="2">
    <source>
        <dbReference type="EMBL" id="KAG5981768.1"/>
    </source>
</evidence>
<keyword evidence="3" id="KW-1185">Reference proteome</keyword>
<feature type="non-terminal residue" evidence="2">
    <location>
        <position position="1"/>
    </location>
</feature>
<evidence type="ECO:0000256" key="1">
    <source>
        <dbReference type="SAM" id="MobiDB-lite"/>
    </source>
</evidence>
<feature type="region of interest" description="Disordered" evidence="1">
    <location>
        <begin position="41"/>
        <end position="85"/>
    </location>
</feature>
<dbReference type="AlphaFoldDB" id="A0A9P7N0U8"/>
<reference evidence="2" key="1">
    <citation type="journal article" date="2020" name="bioRxiv">
        <title>Whole genome comparisons of ergot fungi reveals the divergence and evolution of species within the genus Claviceps are the result of varying mechanisms driving genome evolution and host range expansion.</title>
        <authorList>
            <person name="Wyka S.A."/>
            <person name="Mondo S.J."/>
            <person name="Liu M."/>
            <person name="Dettman J."/>
            <person name="Nalam V."/>
            <person name="Broders K.D."/>
        </authorList>
    </citation>
    <scope>NUCLEOTIDE SEQUENCE</scope>
    <source>
        <strain evidence="2">CCC 602</strain>
    </source>
</reference>
<feature type="compositionally biased region" description="Basic and acidic residues" evidence="1">
    <location>
        <begin position="73"/>
        <end position="85"/>
    </location>
</feature>
<evidence type="ECO:0000313" key="3">
    <source>
        <dbReference type="Proteomes" id="UP000748025"/>
    </source>
</evidence>
<comment type="caution">
    <text evidence="2">The sequence shown here is derived from an EMBL/GenBank/DDBJ whole genome shotgun (WGS) entry which is preliminary data.</text>
</comment>
<dbReference type="EMBL" id="SRPW01004547">
    <property type="protein sequence ID" value="KAG5981768.1"/>
    <property type="molecule type" value="Genomic_DNA"/>
</dbReference>
<organism evidence="2 3">
    <name type="scientific">Claviceps pusilla</name>
    <dbReference type="NCBI Taxonomy" id="123648"/>
    <lineage>
        <taxon>Eukaryota</taxon>
        <taxon>Fungi</taxon>
        <taxon>Dikarya</taxon>
        <taxon>Ascomycota</taxon>
        <taxon>Pezizomycotina</taxon>
        <taxon>Sordariomycetes</taxon>
        <taxon>Hypocreomycetidae</taxon>
        <taxon>Hypocreales</taxon>
        <taxon>Clavicipitaceae</taxon>
        <taxon>Claviceps</taxon>
    </lineage>
</organism>
<protein>
    <submittedName>
        <fullName evidence="2">Uncharacterized protein</fullName>
    </submittedName>
</protein>
<proteinExistence type="predicted"/>